<accession>A0A165DWN4</accession>
<dbReference type="EMBL" id="KV427628">
    <property type="protein sequence ID" value="KZT05782.1"/>
    <property type="molecule type" value="Genomic_DNA"/>
</dbReference>
<gene>
    <name evidence="1" type="ORF">LAESUDRAFT_655038</name>
</gene>
<dbReference type="RefSeq" id="XP_040763522.1">
    <property type="nucleotide sequence ID" value="XM_040904528.1"/>
</dbReference>
<dbReference type="GeneID" id="63821558"/>
<keyword evidence="2" id="KW-1185">Reference proteome</keyword>
<reference evidence="1 2" key="1">
    <citation type="journal article" date="2016" name="Mol. Biol. Evol.">
        <title>Comparative Genomics of Early-Diverging Mushroom-Forming Fungi Provides Insights into the Origins of Lignocellulose Decay Capabilities.</title>
        <authorList>
            <person name="Nagy L.G."/>
            <person name="Riley R."/>
            <person name="Tritt A."/>
            <person name="Adam C."/>
            <person name="Daum C."/>
            <person name="Floudas D."/>
            <person name="Sun H."/>
            <person name="Yadav J.S."/>
            <person name="Pangilinan J."/>
            <person name="Larsson K.H."/>
            <person name="Matsuura K."/>
            <person name="Barry K."/>
            <person name="Labutti K."/>
            <person name="Kuo R."/>
            <person name="Ohm R.A."/>
            <person name="Bhattacharya S.S."/>
            <person name="Shirouzu T."/>
            <person name="Yoshinaga Y."/>
            <person name="Martin F.M."/>
            <person name="Grigoriev I.V."/>
            <person name="Hibbett D.S."/>
        </authorList>
    </citation>
    <scope>NUCLEOTIDE SEQUENCE [LARGE SCALE GENOMIC DNA]</scope>
    <source>
        <strain evidence="1 2">93-53</strain>
    </source>
</reference>
<dbReference type="STRING" id="1314785.A0A165DWN4"/>
<evidence type="ECO:0000313" key="1">
    <source>
        <dbReference type="EMBL" id="KZT05782.1"/>
    </source>
</evidence>
<name>A0A165DWN4_9APHY</name>
<dbReference type="Proteomes" id="UP000076871">
    <property type="component" value="Unassembled WGS sequence"/>
</dbReference>
<organism evidence="1 2">
    <name type="scientific">Laetiporus sulphureus 93-53</name>
    <dbReference type="NCBI Taxonomy" id="1314785"/>
    <lineage>
        <taxon>Eukaryota</taxon>
        <taxon>Fungi</taxon>
        <taxon>Dikarya</taxon>
        <taxon>Basidiomycota</taxon>
        <taxon>Agaricomycotina</taxon>
        <taxon>Agaricomycetes</taxon>
        <taxon>Polyporales</taxon>
        <taxon>Laetiporus</taxon>
    </lineage>
</organism>
<sequence length="127" mass="14154">MPDSYLARVRKLPRAPAPNDRPEDIKGNLSLEMRQLAVNFMRFAIADFPGSDVFGHVFLRDMRLTEIYLRRAAMGGQAELVAEDVSLETLRGVPLEVQLVCELQVRKDMLNLHGVLAGAASAHLIEL</sequence>
<dbReference type="OrthoDB" id="2831072at2759"/>
<evidence type="ECO:0000313" key="2">
    <source>
        <dbReference type="Proteomes" id="UP000076871"/>
    </source>
</evidence>
<dbReference type="InParanoid" id="A0A165DWN4"/>
<protein>
    <submittedName>
        <fullName evidence="1">Uncharacterized protein</fullName>
    </submittedName>
</protein>
<dbReference type="AlphaFoldDB" id="A0A165DWN4"/>
<proteinExistence type="predicted"/>